<dbReference type="AlphaFoldDB" id="A0ABD0L017"/>
<name>A0ABD0L017_9CAEN</name>
<accession>A0ABD0L017</accession>
<organism evidence="1 2">
    <name type="scientific">Batillaria attramentaria</name>
    <dbReference type="NCBI Taxonomy" id="370345"/>
    <lineage>
        <taxon>Eukaryota</taxon>
        <taxon>Metazoa</taxon>
        <taxon>Spiralia</taxon>
        <taxon>Lophotrochozoa</taxon>
        <taxon>Mollusca</taxon>
        <taxon>Gastropoda</taxon>
        <taxon>Caenogastropoda</taxon>
        <taxon>Sorbeoconcha</taxon>
        <taxon>Cerithioidea</taxon>
        <taxon>Batillariidae</taxon>
        <taxon>Batillaria</taxon>
    </lineage>
</organism>
<evidence type="ECO:0000313" key="2">
    <source>
        <dbReference type="Proteomes" id="UP001519460"/>
    </source>
</evidence>
<dbReference type="EMBL" id="JACVVK020000099">
    <property type="protein sequence ID" value="KAK7492772.1"/>
    <property type="molecule type" value="Genomic_DNA"/>
</dbReference>
<proteinExistence type="predicted"/>
<dbReference type="Proteomes" id="UP001519460">
    <property type="component" value="Unassembled WGS sequence"/>
</dbReference>
<gene>
    <name evidence="1" type="ORF">BaRGS_00015910</name>
</gene>
<reference evidence="1 2" key="1">
    <citation type="journal article" date="2023" name="Sci. Data">
        <title>Genome assembly of the Korean intertidal mud-creeper Batillaria attramentaria.</title>
        <authorList>
            <person name="Patra A.K."/>
            <person name="Ho P.T."/>
            <person name="Jun S."/>
            <person name="Lee S.J."/>
            <person name="Kim Y."/>
            <person name="Won Y.J."/>
        </authorList>
    </citation>
    <scope>NUCLEOTIDE SEQUENCE [LARGE SCALE GENOMIC DNA]</scope>
    <source>
        <strain evidence="1">Wonlab-2016</strain>
    </source>
</reference>
<sequence length="201" mass="22568">MKPVPAQWPLLLQFPRWPGYFSSASWGNSSPPHSDWPTLSHRHHTLEAGKDGHSCVHGERMPTVINAVDNFHSCRQRLVNTFTFTVTLYFIAFEAVGEISRQLVIYELSTSTEWLMTAEEDPGMAYYASNGTAIFDGNMAAARWRSKTNGLYTLVILTVHCNWTSELVLQCCLHRRNGLTVLSPASKRTWQADGTGTMNCS</sequence>
<keyword evidence="2" id="KW-1185">Reference proteome</keyword>
<comment type="caution">
    <text evidence="1">The sequence shown here is derived from an EMBL/GenBank/DDBJ whole genome shotgun (WGS) entry which is preliminary data.</text>
</comment>
<protein>
    <submittedName>
        <fullName evidence="1">Uncharacterized protein</fullName>
    </submittedName>
</protein>
<evidence type="ECO:0000313" key="1">
    <source>
        <dbReference type="EMBL" id="KAK7492772.1"/>
    </source>
</evidence>